<name>A0AC34FHU7_9BILA</name>
<reference evidence="2" key="1">
    <citation type="submission" date="2022-11" db="UniProtKB">
        <authorList>
            <consortium name="WormBaseParasite"/>
        </authorList>
    </citation>
    <scope>IDENTIFICATION</scope>
</reference>
<evidence type="ECO:0000313" key="2">
    <source>
        <dbReference type="WBParaSite" id="ES5_v2.g16419.t1"/>
    </source>
</evidence>
<dbReference type="Proteomes" id="UP000887579">
    <property type="component" value="Unplaced"/>
</dbReference>
<organism evidence="1 2">
    <name type="scientific">Panagrolaimus sp. ES5</name>
    <dbReference type="NCBI Taxonomy" id="591445"/>
    <lineage>
        <taxon>Eukaryota</taxon>
        <taxon>Metazoa</taxon>
        <taxon>Ecdysozoa</taxon>
        <taxon>Nematoda</taxon>
        <taxon>Chromadorea</taxon>
        <taxon>Rhabditida</taxon>
        <taxon>Tylenchina</taxon>
        <taxon>Panagrolaimomorpha</taxon>
        <taxon>Panagrolaimoidea</taxon>
        <taxon>Panagrolaimidae</taxon>
        <taxon>Panagrolaimus</taxon>
    </lineage>
</organism>
<dbReference type="WBParaSite" id="ES5_v2.g16419.t1">
    <property type="protein sequence ID" value="ES5_v2.g16419.t1"/>
    <property type="gene ID" value="ES5_v2.g16419"/>
</dbReference>
<proteinExistence type="predicted"/>
<sequence>MVVGQLVADTVDLNHRIEGRSFTIGWLLESLRENDQHYNSLHGNRAVKEVLSSDVSGGKGFISIICRCIIKFVDSIDETDIYTTIIKIPGFESLEETTDKCDSGKWFDEETKKEVTELHKLECSFYSELAPIFDIPLPKVFKTVEWNYGIQEGCIHMEDLTLKGKTISFFDNINLTQVKGFIQHLAHWHKNILTADPAIWKDKFVFKKMDAFKNAIVAFDKMSEAFVEKSSMKHLLEPFFKKYRTLSSNFDFMIYSTKEAIDKLDIPHVIVHGDMHSGNLMFAIDKNGDIQNEIAAFVDWQTMHEGSPMEDLARFLSLCADGVVRRQAEEFGIQYYFDCLVKEYGGEKEKVPYTIEKLQKAYNFAFSTQGLFGLGIVPFFMGALEGRLQSQTLKNAYRDYGTLKALHLLEDVDRLMSGEMKNVFERFGKNEE</sequence>
<accession>A0AC34FHU7</accession>
<evidence type="ECO:0000313" key="1">
    <source>
        <dbReference type="Proteomes" id="UP000887579"/>
    </source>
</evidence>
<protein>
    <submittedName>
        <fullName evidence="2">CHK kinase-like domain-containing protein</fullName>
    </submittedName>
</protein>